<dbReference type="PANTHER" id="PTHR28242:SF30">
    <property type="entry name" value="HISTIDINE-CONTAINING PHOSPHOTRANSFER PROTEIN 2"/>
    <property type="match status" value="1"/>
</dbReference>
<name>A0A9Q0QZJ6_9MAGN</name>
<comment type="subcellular location">
    <subcellularLocation>
        <location evidence="6">Cytoplasm</location>
        <location evidence="6">Cytosol</location>
    </subcellularLocation>
    <subcellularLocation>
        <location evidence="6">Nucleus</location>
    </subcellularLocation>
</comment>
<comment type="domain">
    <text evidence="6">Histidine-containing phosphotransfer domain (HPt) contains an active histidine that mediates the phosphotransfer.</text>
</comment>
<gene>
    <name evidence="8" type="ORF">NE237_002638</name>
</gene>
<dbReference type="GO" id="GO:0043424">
    <property type="term" value="F:protein histidine kinase binding"/>
    <property type="evidence" value="ECO:0007669"/>
    <property type="project" value="UniProtKB-UniRule"/>
</dbReference>
<evidence type="ECO:0000256" key="3">
    <source>
        <dbReference type="ARBA" id="ARBA00023012"/>
    </source>
</evidence>
<keyword evidence="2 6" id="KW-0932">Cytokinin signaling pathway</keyword>
<dbReference type="Gene3D" id="1.20.120.160">
    <property type="entry name" value="HPT domain"/>
    <property type="match status" value="1"/>
</dbReference>
<protein>
    <recommendedName>
        <fullName evidence="6">Histidine-containing phosphotransfer protein</fullName>
    </recommendedName>
</protein>
<dbReference type="FunFam" id="1.20.120.160:FF:000001">
    <property type="entry name" value="Histidine-containing phosphotransfer protein 1"/>
    <property type="match status" value="1"/>
</dbReference>
<evidence type="ECO:0000256" key="6">
    <source>
        <dbReference type="RuleBase" id="RU369004"/>
    </source>
</evidence>
<evidence type="ECO:0000256" key="5">
    <source>
        <dbReference type="PROSITE-ProRule" id="PRU00110"/>
    </source>
</evidence>
<proteinExistence type="predicted"/>
<evidence type="ECO:0000256" key="1">
    <source>
        <dbReference type="ARBA" id="ARBA00022490"/>
    </source>
</evidence>
<dbReference type="GO" id="GO:0000160">
    <property type="term" value="P:phosphorelay signal transduction system"/>
    <property type="evidence" value="ECO:0007669"/>
    <property type="project" value="UniProtKB-UniRule"/>
</dbReference>
<evidence type="ECO:0000256" key="2">
    <source>
        <dbReference type="ARBA" id="ARBA00022864"/>
    </source>
</evidence>
<dbReference type="Pfam" id="PF01627">
    <property type="entry name" value="Hpt"/>
    <property type="match status" value="1"/>
</dbReference>
<comment type="function">
    <text evidence="6">Functions as a two-component phosphorelay mediators between cytokinin sensor histidine kinases and response regulators (B-type ARRs). Plays an important role in propagating cytokinin signal transduction.</text>
</comment>
<keyword evidence="3 6" id="KW-0902">Two-component regulatory system</keyword>
<dbReference type="AlphaFoldDB" id="A0A9Q0QZJ6"/>
<dbReference type="GO" id="GO:0009927">
    <property type="term" value="F:histidine phosphotransfer kinase activity"/>
    <property type="evidence" value="ECO:0007669"/>
    <property type="project" value="UniProtKB-UniRule"/>
</dbReference>
<dbReference type="InterPro" id="IPR045871">
    <property type="entry name" value="AHP1-5/YPD1"/>
</dbReference>
<dbReference type="CDD" id="cd00088">
    <property type="entry name" value="HPT"/>
    <property type="match status" value="1"/>
</dbReference>
<dbReference type="GO" id="GO:0005829">
    <property type="term" value="C:cytosol"/>
    <property type="evidence" value="ECO:0007669"/>
    <property type="project" value="UniProtKB-SubCell"/>
</dbReference>
<reference evidence="8" key="1">
    <citation type="journal article" date="2023" name="Plant J.">
        <title>The genome of the king protea, Protea cynaroides.</title>
        <authorList>
            <person name="Chang J."/>
            <person name="Duong T.A."/>
            <person name="Schoeman C."/>
            <person name="Ma X."/>
            <person name="Roodt D."/>
            <person name="Barker N."/>
            <person name="Li Z."/>
            <person name="Van de Peer Y."/>
            <person name="Mizrachi E."/>
        </authorList>
    </citation>
    <scope>NUCLEOTIDE SEQUENCE</scope>
    <source>
        <tissue evidence="8">Young leaves</tissue>
    </source>
</reference>
<evidence type="ECO:0000313" key="9">
    <source>
        <dbReference type="Proteomes" id="UP001141806"/>
    </source>
</evidence>
<dbReference type="EMBL" id="JAMYWD010000003">
    <property type="protein sequence ID" value="KAJ4977532.1"/>
    <property type="molecule type" value="Genomic_DNA"/>
</dbReference>
<keyword evidence="1" id="KW-0963">Cytoplasm</keyword>
<keyword evidence="4" id="KW-0539">Nucleus</keyword>
<dbReference type="Proteomes" id="UP001141806">
    <property type="component" value="Unassembled WGS sequence"/>
</dbReference>
<evidence type="ECO:0000259" key="7">
    <source>
        <dbReference type="PROSITE" id="PS50894"/>
    </source>
</evidence>
<dbReference type="SUPFAM" id="SSF47226">
    <property type="entry name" value="Histidine-containing phosphotransfer domain, HPT domain"/>
    <property type="match status" value="1"/>
</dbReference>
<accession>A0A9Q0QZJ6</accession>
<organism evidence="8 9">
    <name type="scientific">Protea cynaroides</name>
    <dbReference type="NCBI Taxonomy" id="273540"/>
    <lineage>
        <taxon>Eukaryota</taxon>
        <taxon>Viridiplantae</taxon>
        <taxon>Streptophyta</taxon>
        <taxon>Embryophyta</taxon>
        <taxon>Tracheophyta</taxon>
        <taxon>Spermatophyta</taxon>
        <taxon>Magnoliopsida</taxon>
        <taxon>Proteales</taxon>
        <taxon>Proteaceae</taxon>
        <taxon>Protea</taxon>
    </lineage>
</organism>
<dbReference type="PROSITE" id="PS50894">
    <property type="entry name" value="HPT"/>
    <property type="match status" value="1"/>
</dbReference>
<dbReference type="GO" id="GO:0009736">
    <property type="term" value="P:cytokinin-activated signaling pathway"/>
    <property type="evidence" value="ECO:0007669"/>
    <property type="project" value="UniProtKB-KW"/>
</dbReference>
<evidence type="ECO:0000313" key="8">
    <source>
        <dbReference type="EMBL" id="KAJ4977532.1"/>
    </source>
</evidence>
<comment type="caution">
    <text evidence="8">The sequence shown here is derived from an EMBL/GenBank/DDBJ whole genome shotgun (WGS) entry which is preliminary data.</text>
</comment>
<sequence length="125" mass="14181">MAERCRQMLKSFVQSLYDEGMLDLQFAQLQALQDASNPSFVADVIKLFCQDTEKIIMELNKYLSERVVDFQGMDSYVHQLKGSSSSIGAQLIKTACNEFRQACDSNCRKGWKKVSFPMVLEGHSV</sequence>
<dbReference type="PANTHER" id="PTHR28242">
    <property type="entry name" value="PHOSPHORELAY INTERMEDIATE PROTEIN YPD1"/>
    <property type="match status" value="1"/>
</dbReference>
<feature type="domain" description="HPt" evidence="7">
    <location>
        <begin position="37"/>
        <end position="125"/>
    </location>
</feature>
<feature type="modified residue" description="Phosphohistidine" evidence="5">
    <location>
        <position position="78"/>
    </location>
</feature>
<dbReference type="InterPro" id="IPR008207">
    <property type="entry name" value="Sig_transdc_His_kin_Hpt_dom"/>
</dbReference>
<keyword evidence="5" id="KW-0597">Phosphoprotein</keyword>
<dbReference type="GO" id="GO:0005634">
    <property type="term" value="C:nucleus"/>
    <property type="evidence" value="ECO:0007669"/>
    <property type="project" value="UniProtKB-SubCell"/>
</dbReference>
<evidence type="ECO:0000256" key="4">
    <source>
        <dbReference type="ARBA" id="ARBA00023242"/>
    </source>
</evidence>
<dbReference type="InterPro" id="IPR036641">
    <property type="entry name" value="HPT_dom_sf"/>
</dbReference>
<dbReference type="OrthoDB" id="1673781at2759"/>
<keyword evidence="9" id="KW-1185">Reference proteome</keyword>